<comment type="similarity">
    <text evidence="1">Belongs to the MEMO1 family.</text>
</comment>
<evidence type="ECO:0000313" key="3">
    <source>
        <dbReference type="EMBL" id="TWU36636.1"/>
    </source>
</evidence>
<feature type="domain" description="AMMECR1" evidence="2">
    <location>
        <begin position="1"/>
        <end position="186"/>
    </location>
</feature>
<dbReference type="Gene3D" id="3.30.700.20">
    <property type="entry name" value="Hypothetical protein ph0010, domain 1"/>
    <property type="match status" value="1"/>
</dbReference>
<dbReference type="InterPro" id="IPR027623">
    <property type="entry name" value="AmmeMemoSam_A"/>
</dbReference>
<dbReference type="Proteomes" id="UP000315471">
    <property type="component" value="Unassembled WGS sequence"/>
</dbReference>
<evidence type="ECO:0000256" key="1">
    <source>
        <dbReference type="ARBA" id="ARBA00006315"/>
    </source>
</evidence>
<dbReference type="InterPro" id="IPR002737">
    <property type="entry name" value="MEMO1_fam"/>
</dbReference>
<dbReference type="CDD" id="cd07361">
    <property type="entry name" value="MEMO_like"/>
    <property type="match status" value="1"/>
</dbReference>
<dbReference type="PANTHER" id="PTHR11060">
    <property type="entry name" value="PROTEIN MEMO1"/>
    <property type="match status" value="1"/>
</dbReference>
<evidence type="ECO:0000259" key="2">
    <source>
        <dbReference type="PROSITE" id="PS51112"/>
    </source>
</evidence>
<dbReference type="InterPro" id="IPR036071">
    <property type="entry name" value="AMMECR1_dom_sf"/>
</dbReference>
<dbReference type="InterPro" id="IPR027485">
    <property type="entry name" value="AMMECR1_N"/>
</dbReference>
<dbReference type="Pfam" id="PF01875">
    <property type="entry name" value="Memo"/>
    <property type="match status" value="1"/>
</dbReference>
<dbReference type="Pfam" id="PF01871">
    <property type="entry name" value="AMMECR1"/>
    <property type="match status" value="1"/>
</dbReference>
<evidence type="ECO:0000313" key="4">
    <source>
        <dbReference type="Proteomes" id="UP000315471"/>
    </source>
</evidence>
<comment type="caution">
    <text evidence="3">The sequence shown here is derived from an EMBL/GenBank/DDBJ whole genome shotgun (WGS) entry which is preliminary data.</text>
</comment>
<protein>
    <recommendedName>
        <fullName evidence="2">AMMECR1 domain-containing protein</fullName>
    </recommendedName>
</protein>
<dbReference type="Gene3D" id="3.40.830.10">
    <property type="entry name" value="LigB-like"/>
    <property type="match status" value="1"/>
</dbReference>
<organism evidence="3 4">
    <name type="scientific">Novipirellula aureliae</name>
    <dbReference type="NCBI Taxonomy" id="2527966"/>
    <lineage>
        <taxon>Bacteria</taxon>
        <taxon>Pseudomonadati</taxon>
        <taxon>Planctomycetota</taxon>
        <taxon>Planctomycetia</taxon>
        <taxon>Pirellulales</taxon>
        <taxon>Pirellulaceae</taxon>
        <taxon>Novipirellula</taxon>
    </lineage>
</organism>
<dbReference type="Gene3D" id="3.30.1490.150">
    <property type="entry name" value="Hypothetical protein ph0010, domain 2"/>
    <property type="match status" value="1"/>
</dbReference>
<dbReference type="InterPro" id="IPR002733">
    <property type="entry name" value="AMMECR1_domain"/>
</dbReference>
<sequence>MIHQVASQLVSAAVRNTSVNADTLLGDLASRRVAGVYVTLKRGDTLRGCCGVQGQPMPLGQALAHSAQRTAKEDPRMAPIAEAELPYLDLTVSLLGEPRPIGVKGDERIDAVQVGKHGLRIRMGHHAGLLLPSVARERGWTSRQFLDAVCRKAGLPPGAWRSDQATVELFDGIDFGGPLAVDTALDQQEASVVDETDLSQLVQWIRYNLDAIQTGATPSYYAMNVVDIEVLGVVLQIKCHNENLPHSWLQLVFRDGMPLQSKLFEFTQTAAKSLAGYGPAGDWDVRVAVLSSAIHHGLDSDADLRGMDCQRRAIVVRDAKRVALAYDRRADSQQLLEQALRQQPFRSGNTEVYSVVCDASVGELTVSIGPQAQSQITTRPPAVAGTFYPAKDVEREQIVDECFKGLPEIEKQTVAAAMVPHAGLRFSGRIAADVWRRIELPETVLIIGPKHTRDGVDWAVAPHDFFQISPTAGLPGDAVLAQQLANAVPGMQLDAAAHRREHGSEVQFPILYRLNAKTKVVSVAMQGGSIDELAEAARALANWLRGLEKPPLLVISSDMNHFAEEDETRRRDKLALDMLRANDPAGLLSICAEEDISMCGQIPAALVLLTLKELGKQVDYQQIAYGTSADVSGDRSRVVGYAGVRF</sequence>
<keyword evidence="4" id="KW-1185">Reference proteome</keyword>
<accession>A0A5C6DNV0</accession>
<dbReference type="SUPFAM" id="SSF143447">
    <property type="entry name" value="AMMECR1-like"/>
    <property type="match status" value="1"/>
</dbReference>
<dbReference type="PROSITE" id="PS51112">
    <property type="entry name" value="AMMECR1"/>
    <property type="match status" value="1"/>
</dbReference>
<dbReference type="EMBL" id="SJPY01000008">
    <property type="protein sequence ID" value="TWU36636.1"/>
    <property type="molecule type" value="Genomic_DNA"/>
</dbReference>
<dbReference type="NCBIfam" id="TIGR00296">
    <property type="entry name" value="TIGR00296 family protein"/>
    <property type="match status" value="1"/>
</dbReference>
<dbReference type="SUPFAM" id="SSF53213">
    <property type="entry name" value="LigB-like"/>
    <property type="match status" value="1"/>
</dbReference>
<dbReference type="PANTHER" id="PTHR11060:SF0">
    <property type="entry name" value="PROTEIN MEMO1"/>
    <property type="match status" value="1"/>
</dbReference>
<gene>
    <name evidence="3" type="ORF">Q31b_49170</name>
</gene>
<proteinExistence type="inferred from homology"/>
<reference evidence="3 4" key="1">
    <citation type="submission" date="2019-02" db="EMBL/GenBank/DDBJ databases">
        <title>Deep-cultivation of Planctomycetes and their phenomic and genomic characterization uncovers novel biology.</title>
        <authorList>
            <person name="Wiegand S."/>
            <person name="Jogler M."/>
            <person name="Boedeker C."/>
            <person name="Pinto D."/>
            <person name="Vollmers J."/>
            <person name="Rivas-Marin E."/>
            <person name="Kohn T."/>
            <person name="Peeters S.H."/>
            <person name="Heuer A."/>
            <person name="Rast P."/>
            <person name="Oberbeckmann S."/>
            <person name="Bunk B."/>
            <person name="Jeske O."/>
            <person name="Meyerdierks A."/>
            <person name="Storesund J.E."/>
            <person name="Kallscheuer N."/>
            <person name="Luecker S."/>
            <person name="Lage O.M."/>
            <person name="Pohl T."/>
            <person name="Merkel B.J."/>
            <person name="Hornburger P."/>
            <person name="Mueller R.-W."/>
            <person name="Bruemmer F."/>
            <person name="Labrenz M."/>
            <person name="Spormann A.M."/>
            <person name="Op Den Camp H."/>
            <person name="Overmann J."/>
            <person name="Amann R."/>
            <person name="Jetten M.S.M."/>
            <person name="Mascher T."/>
            <person name="Medema M.H."/>
            <person name="Devos D.P."/>
            <person name="Kaster A.-K."/>
            <person name="Ovreas L."/>
            <person name="Rohde M."/>
            <person name="Galperin M.Y."/>
            <person name="Jogler C."/>
        </authorList>
    </citation>
    <scope>NUCLEOTIDE SEQUENCE [LARGE SCALE GENOMIC DNA]</scope>
    <source>
        <strain evidence="3 4">Q31b</strain>
    </source>
</reference>
<dbReference type="NCBIfam" id="TIGR04336">
    <property type="entry name" value="AmmeMemoSam_B"/>
    <property type="match status" value="1"/>
</dbReference>
<name>A0A5C6DNV0_9BACT</name>
<dbReference type="AlphaFoldDB" id="A0A5C6DNV0"/>
<dbReference type="InterPro" id="IPR023473">
    <property type="entry name" value="AMMECR1"/>
</dbReference>
<dbReference type="NCBIfam" id="TIGR04335">
    <property type="entry name" value="AmmeMemoSam_A"/>
    <property type="match status" value="1"/>
</dbReference>